<accession>A0A928ZQG1</accession>
<evidence type="ECO:0000313" key="2">
    <source>
        <dbReference type="EMBL" id="MBE9066220.1"/>
    </source>
</evidence>
<evidence type="ECO:0000259" key="1">
    <source>
        <dbReference type="Pfam" id="PF12697"/>
    </source>
</evidence>
<dbReference type="RefSeq" id="WP_193991824.1">
    <property type="nucleotide sequence ID" value="NZ_JADEXP010000033.1"/>
</dbReference>
<gene>
    <name evidence="2" type="ORF">IQ260_06100</name>
</gene>
<reference evidence="2" key="1">
    <citation type="submission" date="2020-10" db="EMBL/GenBank/DDBJ databases">
        <authorList>
            <person name="Castelo-Branco R."/>
            <person name="Eusebio N."/>
            <person name="Adriana R."/>
            <person name="Vieira A."/>
            <person name="Brugerolle De Fraissinette N."/>
            <person name="Rezende De Castro R."/>
            <person name="Schneider M.P."/>
            <person name="Vasconcelos V."/>
            <person name="Leao P.N."/>
        </authorList>
    </citation>
    <scope>NUCLEOTIDE SEQUENCE</scope>
    <source>
        <strain evidence="2">LEGE 11479</strain>
    </source>
</reference>
<organism evidence="2 3">
    <name type="scientific">Leptolyngbya cf. ectocarpi LEGE 11479</name>
    <dbReference type="NCBI Taxonomy" id="1828722"/>
    <lineage>
        <taxon>Bacteria</taxon>
        <taxon>Bacillati</taxon>
        <taxon>Cyanobacteriota</taxon>
        <taxon>Cyanophyceae</taxon>
        <taxon>Leptolyngbyales</taxon>
        <taxon>Leptolyngbyaceae</taxon>
        <taxon>Leptolyngbya group</taxon>
        <taxon>Leptolyngbya</taxon>
    </lineage>
</organism>
<dbReference type="AlphaFoldDB" id="A0A928ZQG1"/>
<dbReference type="Gene3D" id="3.40.50.1820">
    <property type="entry name" value="alpha/beta hydrolase"/>
    <property type="match status" value="1"/>
</dbReference>
<protein>
    <submittedName>
        <fullName evidence="2">Alpha/beta hydrolase</fullName>
    </submittedName>
</protein>
<feature type="domain" description="AB hydrolase-1" evidence="1">
    <location>
        <begin position="52"/>
        <end position="220"/>
    </location>
</feature>
<dbReference type="InterPro" id="IPR000073">
    <property type="entry name" value="AB_hydrolase_1"/>
</dbReference>
<proteinExistence type="predicted"/>
<dbReference type="GO" id="GO:0016787">
    <property type="term" value="F:hydrolase activity"/>
    <property type="evidence" value="ECO:0007669"/>
    <property type="project" value="UniProtKB-KW"/>
</dbReference>
<evidence type="ECO:0000313" key="3">
    <source>
        <dbReference type="Proteomes" id="UP000615026"/>
    </source>
</evidence>
<dbReference type="Pfam" id="PF12697">
    <property type="entry name" value="Abhydrolase_6"/>
    <property type="match status" value="1"/>
</dbReference>
<sequence>MSQLPSVLWLTVSPHLKRFDQRLLCDLSKRLSVSRWEYLQTVDEPCCLEVAIDLLHEYLNSGNPPVHLVGHGLSGIVGWLYAQRYPENVKSLTLLSVGVNPAVNWHAHYYALRQLLPCSREIVLAQMVRMLFGPRSCEITRALIQVLAQDLDSGLALHSLVDCQQIKSTPIQPPLLVCRGAYDAVVDAAERWTSLLKPRDRVWTCPESHHFFHFEHPRLVETTLLSHWKQVDQLDKTAGIPALLNH</sequence>
<name>A0A928ZQG1_LEPEC</name>
<dbReference type="InterPro" id="IPR029058">
    <property type="entry name" value="AB_hydrolase_fold"/>
</dbReference>
<comment type="caution">
    <text evidence="2">The sequence shown here is derived from an EMBL/GenBank/DDBJ whole genome shotgun (WGS) entry which is preliminary data.</text>
</comment>
<dbReference type="SUPFAM" id="SSF53474">
    <property type="entry name" value="alpha/beta-Hydrolases"/>
    <property type="match status" value="1"/>
</dbReference>
<dbReference type="EMBL" id="JADEXP010000033">
    <property type="protein sequence ID" value="MBE9066220.1"/>
    <property type="molecule type" value="Genomic_DNA"/>
</dbReference>
<keyword evidence="3" id="KW-1185">Reference proteome</keyword>
<dbReference type="Proteomes" id="UP000615026">
    <property type="component" value="Unassembled WGS sequence"/>
</dbReference>
<keyword evidence="2" id="KW-0378">Hydrolase</keyword>